<feature type="region of interest" description="Disordered" evidence="1">
    <location>
        <begin position="91"/>
        <end position="120"/>
    </location>
</feature>
<dbReference type="AlphaFoldDB" id="H5TTI6"/>
<comment type="caution">
    <text evidence="2">The sequence shown here is derived from an EMBL/GenBank/DDBJ whole genome shotgun (WGS) entry which is preliminary data.</text>
</comment>
<evidence type="ECO:0000256" key="1">
    <source>
        <dbReference type="SAM" id="MobiDB-lite"/>
    </source>
</evidence>
<keyword evidence="3" id="KW-1185">Reference proteome</keyword>
<organism evidence="2 3">
    <name type="scientific">Gordonia otitidis (strain DSM 44809 / CCUG 52243 / JCM 12355 / NBRC 100426 / IFM 10032)</name>
    <dbReference type="NCBI Taxonomy" id="1108044"/>
    <lineage>
        <taxon>Bacteria</taxon>
        <taxon>Bacillati</taxon>
        <taxon>Actinomycetota</taxon>
        <taxon>Actinomycetes</taxon>
        <taxon>Mycobacteriales</taxon>
        <taxon>Gordoniaceae</taxon>
        <taxon>Gordonia</taxon>
    </lineage>
</organism>
<dbReference type="Proteomes" id="UP000005038">
    <property type="component" value="Unassembled WGS sequence"/>
</dbReference>
<reference evidence="2" key="1">
    <citation type="submission" date="2012-02" db="EMBL/GenBank/DDBJ databases">
        <title>Whole genome shotgun sequence of Gordonia otitidis NBRC 100426.</title>
        <authorList>
            <person name="Yoshida I."/>
            <person name="Hosoyama A."/>
            <person name="Tsuchikane K."/>
            <person name="Katsumata H."/>
            <person name="Yamazaki S."/>
            <person name="Fujita N."/>
        </authorList>
    </citation>
    <scope>NUCLEOTIDE SEQUENCE [LARGE SCALE GENOMIC DNA]</scope>
    <source>
        <strain evidence="2">NBRC 100426</strain>
    </source>
</reference>
<dbReference type="STRING" id="1108044.GOOTI_239_00410"/>
<proteinExistence type="predicted"/>
<evidence type="ECO:0000313" key="3">
    <source>
        <dbReference type="Proteomes" id="UP000005038"/>
    </source>
</evidence>
<protein>
    <submittedName>
        <fullName evidence="2">Uncharacterized protein</fullName>
    </submittedName>
</protein>
<name>H5TTI6_GORO1</name>
<dbReference type="EMBL" id="BAFB01000239">
    <property type="protein sequence ID" value="GAB36794.1"/>
    <property type="molecule type" value="Genomic_DNA"/>
</dbReference>
<evidence type="ECO:0000313" key="2">
    <source>
        <dbReference type="EMBL" id="GAB36794.1"/>
    </source>
</evidence>
<sequence>MLERLHMLRLEKADEESAAWTQDTSELSQDARELLRLVMDRRIPRENSTERTGFNVDVAEVADIKGELRICGPRMVDELRYQVDSLHIASLPRQEARPLSGPAPGVEHGTDQASGPRSYK</sequence>
<accession>H5TTI6</accession>
<gene>
    <name evidence="2" type="ORF">GOOTI_239_00410</name>
</gene>
<feature type="compositionally biased region" description="Polar residues" evidence="1">
    <location>
        <begin position="111"/>
        <end position="120"/>
    </location>
</feature>